<dbReference type="Pfam" id="PF00400">
    <property type="entry name" value="WD40"/>
    <property type="match status" value="2"/>
</dbReference>
<dbReference type="InterPro" id="IPR046351">
    <property type="entry name" value="UTP4"/>
</dbReference>
<dbReference type="GO" id="GO:0003723">
    <property type="term" value="F:RNA binding"/>
    <property type="evidence" value="ECO:0007669"/>
    <property type="project" value="TreeGrafter"/>
</dbReference>
<dbReference type="Gene3D" id="2.130.10.10">
    <property type="entry name" value="YVTN repeat-like/Quinoprotein amine dehydrogenase"/>
    <property type="match status" value="3"/>
</dbReference>
<evidence type="ECO:0000256" key="1">
    <source>
        <dbReference type="PROSITE-ProRule" id="PRU00221"/>
    </source>
</evidence>
<proteinExistence type="predicted"/>
<keyword evidence="1" id="KW-0853">WD repeat</keyword>
<accession>A0A6B2KYJ2</accession>
<protein>
    <submittedName>
        <fullName evidence="2">Uncharacterized protein</fullName>
    </submittedName>
</protein>
<dbReference type="SMART" id="SM00320">
    <property type="entry name" value="WD40"/>
    <property type="match status" value="9"/>
</dbReference>
<reference evidence="2" key="1">
    <citation type="journal article" date="2020" name="J. Eukaryot. Microbiol.">
        <title>De novo Sequencing, Assembly and Annotation of the Transcriptome for the Free-Living Testate Amoeba Arcella intermedia.</title>
        <authorList>
            <person name="Ribeiro G.M."/>
            <person name="Porfirio-Sousa A.L."/>
            <person name="Maurer-Alcala X.X."/>
            <person name="Katz L.A."/>
            <person name="Lahr D.J.G."/>
        </authorList>
    </citation>
    <scope>NUCLEOTIDE SEQUENCE</scope>
</reference>
<dbReference type="InterPro" id="IPR001680">
    <property type="entry name" value="WD40_rpt"/>
</dbReference>
<dbReference type="GO" id="GO:0034455">
    <property type="term" value="C:t-UTP complex"/>
    <property type="evidence" value="ECO:0007669"/>
    <property type="project" value="TreeGrafter"/>
</dbReference>
<dbReference type="PROSITE" id="PS50082">
    <property type="entry name" value="WD_REPEATS_2"/>
    <property type="match status" value="1"/>
</dbReference>
<organism evidence="2">
    <name type="scientific">Arcella intermedia</name>
    <dbReference type="NCBI Taxonomy" id="1963864"/>
    <lineage>
        <taxon>Eukaryota</taxon>
        <taxon>Amoebozoa</taxon>
        <taxon>Tubulinea</taxon>
        <taxon>Elardia</taxon>
        <taxon>Arcellinida</taxon>
        <taxon>Sphaerothecina</taxon>
        <taxon>Arcellidae</taxon>
        <taxon>Arcella</taxon>
    </lineage>
</organism>
<dbReference type="EMBL" id="GIBP01000850">
    <property type="protein sequence ID" value="NDV29819.1"/>
    <property type="molecule type" value="Transcribed_RNA"/>
</dbReference>
<dbReference type="AlphaFoldDB" id="A0A6B2KYJ2"/>
<dbReference type="GO" id="GO:0030686">
    <property type="term" value="C:90S preribosome"/>
    <property type="evidence" value="ECO:0007669"/>
    <property type="project" value="InterPro"/>
</dbReference>
<name>A0A6B2KYJ2_9EUKA</name>
<dbReference type="GO" id="GO:0032040">
    <property type="term" value="C:small-subunit processome"/>
    <property type="evidence" value="ECO:0007669"/>
    <property type="project" value="TreeGrafter"/>
</dbReference>
<dbReference type="InterPro" id="IPR015943">
    <property type="entry name" value="WD40/YVTN_repeat-like_dom_sf"/>
</dbReference>
<dbReference type="PANTHER" id="PTHR44163">
    <property type="entry name" value="U3 SMALL NUCLEOLAR RNA-ASSOCIATED PROTEIN 4 HOMOLOG"/>
    <property type="match status" value="1"/>
</dbReference>
<evidence type="ECO:0000313" key="2">
    <source>
        <dbReference type="EMBL" id="NDV29819.1"/>
    </source>
</evidence>
<dbReference type="GO" id="GO:0000462">
    <property type="term" value="P:maturation of SSU-rRNA from tricistronic rRNA transcript (SSU-rRNA, 5.8S rRNA, LSU-rRNA)"/>
    <property type="evidence" value="ECO:0007669"/>
    <property type="project" value="InterPro"/>
</dbReference>
<feature type="repeat" description="WD" evidence="1">
    <location>
        <begin position="17"/>
        <end position="51"/>
    </location>
</feature>
<dbReference type="SUPFAM" id="SSF50978">
    <property type="entry name" value="WD40 repeat-like"/>
    <property type="match status" value="1"/>
</dbReference>
<dbReference type="InterPro" id="IPR036322">
    <property type="entry name" value="WD40_repeat_dom_sf"/>
</dbReference>
<sequence length="726" mass="82324">MLWVHRVSCIDWKPVSISSLSFNHDESLLAVGRENGDVEIWNISQNFYKETTIYNTSYGLRRVFFFDKGQKILVAGLDEYIRIYSLDGQLIQSLLSGGGPIWDAAVCHALEMVAIACENGTVRVFRTEAPYELVAICQGPSPPRRCLTCCWNLELQGAQPDLPSVWGSGHDGFIYGWQLSSLFNSNESSRRSLMNTPKCSMNFSKKDQFAWQLVPTRSKTLISGDSNGIVTIWNQQTCTPIQEITQRNFDILSISLDPTETIMAVSGVDSCVTFFKYEQKWSSWKEERKHTHDVRALITTQRKHKLEDVEGYHLISGGIDTNLVVTELRTSKTTEFNALPHQSPCSVAWIEQEQGSNFMDYMEPTRVLLFQQRTWLELWKIGQLSSSTLHPTNPRAMHVNAKVDEDDDLQLLLKLAPASREKKSFFITCSSISPNGKYVAVSDCNCTKIYSITYEGPLKNHLQVQPIVHSQQACPPATALAFSKTSGSDILILATRSGIIQMIDISSGAILARFGQHKRGDEMVYDEEEEGEEEEGDKEEDDFEGILSAISFGKRVNIRALAVSKNGKWLASGDANRVHVFDLERRVFYATLPDFKAGLSTLDFSPNSEKLLVALTDKTFLFYNVMDKEIDDWSVTHKVPSKLTRRKGQIVGIAFDPVNHSSVVLYGHSFVYHLDYERNVWSVREYPFNRFYFDFLSGTETLSVDITQEKIQETLPPPFYRHKFNT</sequence>
<dbReference type="PANTHER" id="PTHR44163:SF1">
    <property type="entry name" value="U3 SMALL NUCLEOLAR RNA-ASSOCIATED PROTEIN 4 HOMOLOG"/>
    <property type="match status" value="1"/>
</dbReference>